<dbReference type="Gene3D" id="2.40.10.270">
    <property type="entry name" value="Bacteriophage SPP1 head-tail adaptor protein"/>
    <property type="match status" value="1"/>
</dbReference>
<gene>
    <name evidence="1" type="ordered locus">Nham_2482</name>
</gene>
<dbReference type="InterPro" id="IPR038666">
    <property type="entry name" value="SSP1_head-tail_sf"/>
</dbReference>
<sequence>MMRAGNLDRVIVIEAPTVTFDEYRTPVTSWEPVVTLRAQLITRSIDDRQGQHAVSDSTATFRTYFYPGITLEHRAVFEGQAFKITAIRELGRRAGLDLTCERVGP</sequence>
<protein>
    <recommendedName>
        <fullName evidence="3">Phage head-tail adaptor</fullName>
    </recommendedName>
</protein>
<accession>Q1QKH5</accession>
<dbReference type="STRING" id="323097.Nham_2482"/>
<organism evidence="1 2">
    <name type="scientific">Nitrobacter hamburgensis (strain DSM 10229 / NCIMB 13809 / X14)</name>
    <dbReference type="NCBI Taxonomy" id="323097"/>
    <lineage>
        <taxon>Bacteria</taxon>
        <taxon>Pseudomonadati</taxon>
        <taxon>Pseudomonadota</taxon>
        <taxon>Alphaproteobacteria</taxon>
        <taxon>Hyphomicrobiales</taxon>
        <taxon>Nitrobacteraceae</taxon>
        <taxon>Nitrobacter</taxon>
    </lineage>
</organism>
<reference evidence="1 2" key="1">
    <citation type="submission" date="2006-03" db="EMBL/GenBank/DDBJ databases">
        <title>Complete sequence of chromosome of Nitrobacter hamburgensis X14.</title>
        <authorList>
            <consortium name="US DOE Joint Genome Institute"/>
            <person name="Copeland A."/>
            <person name="Lucas S."/>
            <person name="Lapidus A."/>
            <person name="Barry K."/>
            <person name="Detter J.C."/>
            <person name="Glavina del Rio T."/>
            <person name="Hammon N."/>
            <person name="Israni S."/>
            <person name="Dalin E."/>
            <person name="Tice H."/>
            <person name="Pitluck S."/>
            <person name="Chain P."/>
            <person name="Malfatti S."/>
            <person name="Shin M."/>
            <person name="Vergez L."/>
            <person name="Schmutz J."/>
            <person name="Larimer F."/>
            <person name="Land M."/>
            <person name="Hauser L."/>
            <person name="Kyrpides N."/>
            <person name="Ivanova N."/>
            <person name="Ward B."/>
            <person name="Arp D."/>
            <person name="Klotz M."/>
            <person name="Stein L."/>
            <person name="O'Mullan G."/>
            <person name="Starkenburg S."/>
            <person name="Sayavedra L."/>
            <person name="Poret-Peterson A.T."/>
            <person name="Gentry M.E."/>
            <person name="Bruce D."/>
            <person name="Richardson P."/>
        </authorList>
    </citation>
    <scope>NUCLEOTIDE SEQUENCE [LARGE SCALE GENOMIC DNA]</scope>
    <source>
        <strain evidence="2">DSM 10229 / NCIMB 13809 / X14</strain>
    </source>
</reference>
<evidence type="ECO:0000313" key="1">
    <source>
        <dbReference type="EMBL" id="ABE63272.1"/>
    </source>
</evidence>
<dbReference type="HOGENOM" id="CLU_147810_6_1_5"/>
<dbReference type="KEGG" id="nha:Nham_2482"/>
<dbReference type="AlphaFoldDB" id="Q1QKH5"/>
<dbReference type="eggNOG" id="COG5614">
    <property type="taxonomic scope" value="Bacteria"/>
</dbReference>
<keyword evidence="2" id="KW-1185">Reference proteome</keyword>
<dbReference type="InterPro" id="IPR008767">
    <property type="entry name" value="Phage_SPP1_head-tail_adaptor"/>
</dbReference>
<dbReference type="Pfam" id="PF05521">
    <property type="entry name" value="Phage_HCP"/>
    <property type="match status" value="1"/>
</dbReference>
<evidence type="ECO:0008006" key="3">
    <source>
        <dbReference type="Google" id="ProtNLM"/>
    </source>
</evidence>
<evidence type="ECO:0000313" key="2">
    <source>
        <dbReference type="Proteomes" id="UP000001953"/>
    </source>
</evidence>
<dbReference type="Proteomes" id="UP000001953">
    <property type="component" value="Chromosome"/>
</dbReference>
<proteinExistence type="predicted"/>
<name>Q1QKH5_NITHX</name>
<dbReference type="EMBL" id="CP000319">
    <property type="protein sequence ID" value="ABE63272.1"/>
    <property type="molecule type" value="Genomic_DNA"/>
</dbReference>